<dbReference type="AlphaFoldDB" id="A0A250KRX2"/>
<dbReference type="KEGG" id="mmai:sS8_0554"/>
<keyword evidence="1" id="KW-0812">Transmembrane</keyword>
<dbReference type="Pfam" id="PF08666">
    <property type="entry name" value="SAF"/>
    <property type="match status" value="1"/>
</dbReference>
<feature type="transmembrane region" description="Helical" evidence="1">
    <location>
        <begin position="6"/>
        <end position="27"/>
    </location>
</feature>
<dbReference type="RefSeq" id="WP_119628297.1">
    <property type="nucleotide sequence ID" value="NZ_AP017928.1"/>
</dbReference>
<evidence type="ECO:0000259" key="2">
    <source>
        <dbReference type="SMART" id="SM00858"/>
    </source>
</evidence>
<gene>
    <name evidence="3" type="ORF">sS8_0554</name>
</gene>
<proteinExistence type="predicted"/>
<dbReference type="SMART" id="SM00858">
    <property type="entry name" value="SAF"/>
    <property type="match status" value="1"/>
</dbReference>
<dbReference type="OrthoDB" id="9788329at2"/>
<dbReference type="Pfam" id="PF16976">
    <property type="entry name" value="RcpC"/>
    <property type="match status" value="1"/>
</dbReference>
<sequence>MSSQTLKFLAVLMVIGSVVLAFVALRISRAPETPSKTANAETIPQKDAAVRVVVAARPIQSGEEIRDADLALAAFEAAPPNAFKRPEEIVGRRPVAAIGSGNPVLQRHFLSGNPLIETLRENERAIAVKVNNLIGVGGFLHPGDKVDVLLYLRGDHQQAAESQSLVVVRSVRVLAYGGELGGPEDAGKTEKVKSKEAATAVLAVSAEDAVRLTLAENAGVLRLALRPSSIGEDGTEDRASVRLSEIIAPGLEEPAPRKPQGPVVEVYRGGQKSMIQFQ</sequence>
<protein>
    <submittedName>
        <fullName evidence="3">Putative Flp pilus assembly CpaB</fullName>
    </submittedName>
</protein>
<keyword evidence="1" id="KW-0472">Membrane</keyword>
<dbReference type="EMBL" id="AP017928">
    <property type="protein sequence ID" value="BBA32519.1"/>
    <property type="molecule type" value="Genomic_DNA"/>
</dbReference>
<dbReference type="Proteomes" id="UP000266313">
    <property type="component" value="Chromosome"/>
</dbReference>
<dbReference type="CDD" id="cd11614">
    <property type="entry name" value="SAF_CpaB_FlgA_like"/>
    <property type="match status" value="1"/>
</dbReference>
<reference evidence="3 4" key="1">
    <citation type="submission" date="2016-12" db="EMBL/GenBank/DDBJ databases">
        <title>Genome sequencing of Methylocaldum marinum.</title>
        <authorList>
            <person name="Takeuchi M."/>
            <person name="Kamagata Y."/>
            <person name="Hiraoka S."/>
            <person name="Oshima K."/>
            <person name="Hattori M."/>
            <person name="Iwasaki W."/>
        </authorList>
    </citation>
    <scope>NUCLEOTIDE SEQUENCE [LARGE SCALE GENOMIC DNA]</scope>
    <source>
        <strain evidence="3 4">S8</strain>
    </source>
</reference>
<dbReference type="InterPro" id="IPR031571">
    <property type="entry name" value="RcpC_dom"/>
</dbReference>
<dbReference type="InterPro" id="IPR017592">
    <property type="entry name" value="Pilus_assmbl_Flp-typ_CpaB"/>
</dbReference>
<organism evidence="3 4">
    <name type="scientific">Methylocaldum marinum</name>
    <dbReference type="NCBI Taxonomy" id="1432792"/>
    <lineage>
        <taxon>Bacteria</taxon>
        <taxon>Pseudomonadati</taxon>
        <taxon>Pseudomonadota</taxon>
        <taxon>Gammaproteobacteria</taxon>
        <taxon>Methylococcales</taxon>
        <taxon>Methylococcaceae</taxon>
        <taxon>Methylocaldum</taxon>
    </lineage>
</organism>
<name>A0A250KRX2_9GAMM</name>
<dbReference type="InterPro" id="IPR013974">
    <property type="entry name" value="SAF"/>
</dbReference>
<keyword evidence="4" id="KW-1185">Reference proteome</keyword>
<dbReference type="Gene3D" id="3.90.1210.10">
    <property type="entry name" value="Antifreeze-like/N-acetylneuraminic acid synthase C-terminal domain"/>
    <property type="match status" value="1"/>
</dbReference>
<evidence type="ECO:0000313" key="3">
    <source>
        <dbReference type="EMBL" id="BBA32519.1"/>
    </source>
</evidence>
<accession>A0A250KRX2</accession>
<evidence type="ECO:0000256" key="1">
    <source>
        <dbReference type="SAM" id="Phobius"/>
    </source>
</evidence>
<evidence type="ECO:0000313" key="4">
    <source>
        <dbReference type="Proteomes" id="UP000266313"/>
    </source>
</evidence>
<keyword evidence="1" id="KW-1133">Transmembrane helix</keyword>
<feature type="domain" description="SAF" evidence="2">
    <location>
        <begin position="50"/>
        <end position="110"/>
    </location>
</feature>
<dbReference type="NCBIfam" id="TIGR03177">
    <property type="entry name" value="pilus_cpaB"/>
    <property type="match status" value="1"/>
</dbReference>